<reference evidence="1" key="1">
    <citation type="submission" date="2015-09" db="EMBL/GenBank/DDBJ databases">
        <title>Draft Genome Sequences of Two Novel Amoeba-resistant Intranuclear Bacteria, Candidatus Berkiella cookevillensis and Candidatus Berkiella aquae.</title>
        <authorList>
            <person name="Mehari Y.T."/>
            <person name="Arivett B.A."/>
            <person name="Farone A.L."/>
            <person name="Gunderson J.H."/>
            <person name="Farone M.B."/>
        </authorList>
    </citation>
    <scope>NUCLEOTIDE SEQUENCE [LARGE SCALE GENOMIC DNA]</scope>
    <source>
        <strain evidence="1">HT99</strain>
    </source>
</reference>
<evidence type="ECO:0000313" key="3">
    <source>
        <dbReference type="Proteomes" id="UP000051497"/>
    </source>
</evidence>
<dbReference type="AlphaFoldDB" id="A0A0Q9YYD7"/>
<dbReference type="Proteomes" id="UP000051497">
    <property type="component" value="Unassembled WGS sequence"/>
</dbReference>
<reference evidence="2" key="3">
    <citation type="submission" date="2021-06" db="EMBL/GenBank/DDBJ databases">
        <title>Genomic Description and Analysis of Intracellular Bacteria, Candidatus Berkiella cookevillensis and Candidatus Berkiella aquae.</title>
        <authorList>
            <person name="Kidane D.T."/>
            <person name="Mehari Y.T."/>
            <person name="Rice F.C."/>
            <person name="Arivett B.A."/>
            <person name="Farone A.L."/>
            <person name="Berk S.G."/>
            <person name="Farone M.B."/>
        </authorList>
    </citation>
    <scope>NUCLEOTIDE SEQUENCE</scope>
    <source>
        <strain evidence="2">HT99</strain>
    </source>
</reference>
<dbReference type="RefSeq" id="WP_075065597.1">
    <property type="nucleotide sequence ID" value="NZ_LKAJ02000001.1"/>
</dbReference>
<gene>
    <name evidence="2" type="ORF">HT99x_003795</name>
    <name evidence="1" type="ORF">HT99x_00959</name>
</gene>
<proteinExistence type="predicted"/>
<dbReference type="OrthoDB" id="7064291at2"/>
<evidence type="ECO:0000313" key="2">
    <source>
        <dbReference type="EMBL" id="MCS5710540.1"/>
    </source>
</evidence>
<comment type="caution">
    <text evidence="1">The sequence shown here is derived from an EMBL/GenBank/DDBJ whole genome shotgun (WGS) entry which is preliminary data.</text>
</comment>
<reference evidence="2" key="2">
    <citation type="journal article" date="2016" name="Genome Announc.">
        <title>Draft Genome Sequences of Two Novel Amoeba-Resistant Intranuclear Bacteria, 'Candidatus Berkiella cookevillensis' and 'Candidatus Berkiella aquae'.</title>
        <authorList>
            <person name="Mehari Y.T."/>
            <person name="Arivett B.A."/>
            <person name="Farone A.L."/>
            <person name="Gunderson J.H."/>
            <person name="Farone M.B."/>
        </authorList>
    </citation>
    <scope>NUCLEOTIDE SEQUENCE</scope>
    <source>
        <strain evidence="2">HT99</strain>
    </source>
</reference>
<evidence type="ECO:0000313" key="1">
    <source>
        <dbReference type="EMBL" id="KRG21767.1"/>
    </source>
</evidence>
<organism evidence="1">
    <name type="scientific">Candidatus Berkiella aquae</name>
    <dbReference type="NCBI Taxonomy" id="295108"/>
    <lineage>
        <taxon>Bacteria</taxon>
        <taxon>Pseudomonadati</taxon>
        <taxon>Pseudomonadota</taxon>
        <taxon>Gammaproteobacteria</taxon>
        <taxon>Candidatus Berkiellales</taxon>
        <taxon>Candidatus Berkiellaceae</taxon>
        <taxon>Candidatus Berkiella</taxon>
    </lineage>
</organism>
<sequence>MILFLWKYTCINGHEFEVPQLDEFEYGTLLLRNELNEIQYVCLGNKAFDEIDRLVSGHPLVSHFEEGDLTDVVQSVFSVACDINIHGGPFKIARRQSCPQCSTRMMDDWDQIIPFKPVEVDVKEVTHNHWFSLSEAEKKSLVDTAILKELKKTH</sequence>
<accession>A0A0Q9YYD7</accession>
<dbReference type="EMBL" id="LKAJ02000001">
    <property type="protein sequence ID" value="MCS5710540.1"/>
    <property type="molecule type" value="Genomic_DNA"/>
</dbReference>
<dbReference type="STRING" id="295108.HT99x_00959"/>
<protein>
    <submittedName>
        <fullName evidence="1">Uncharacterized protein</fullName>
    </submittedName>
</protein>
<name>A0A0Q9YYD7_9GAMM</name>
<dbReference type="EMBL" id="LKAJ01000003">
    <property type="protein sequence ID" value="KRG21767.1"/>
    <property type="molecule type" value="Genomic_DNA"/>
</dbReference>
<keyword evidence="3" id="KW-1185">Reference proteome</keyword>